<evidence type="ECO:0000313" key="3">
    <source>
        <dbReference type="Proteomes" id="UP000267223"/>
    </source>
</evidence>
<proteinExistence type="predicted"/>
<name>A0A3M9NKI3_9BACT</name>
<dbReference type="SUPFAM" id="SSF54427">
    <property type="entry name" value="NTF2-like"/>
    <property type="match status" value="1"/>
</dbReference>
<dbReference type="Proteomes" id="UP000267223">
    <property type="component" value="Unassembled WGS sequence"/>
</dbReference>
<keyword evidence="3" id="KW-1185">Reference proteome</keyword>
<accession>A0A3M9NKI3</accession>
<dbReference type="Gene3D" id="3.10.450.50">
    <property type="match status" value="1"/>
</dbReference>
<comment type="caution">
    <text evidence="2">The sequence shown here is derived from an EMBL/GenBank/DDBJ whole genome shotgun (WGS) entry which is preliminary data.</text>
</comment>
<dbReference type="AlphaFoldDB" id="A0A3M9NKI3"/>
<dbReference type="Pfam" id="PF12680">
    <property type="entry name" value="SnoaL_2"/>
    <property type="match status" value="1"/>
</dbReference>
<evidence type="ECO:0000313" key="2">
    <source>
        <dbReference type="EMBL" id="RNI37498.1"/>
    </source>
</evidence>
<protein>
    <submittedName>
        <fullName evidence="2">Nuclear transport factor 2 family protein</fullName>
    </submittedName>
</protein>
<organism evidence="2 3">
    <name type="scientific">Hanamia caeni</name>
    <dbReference type="NCBI Taxonomy" id="2294116"/>
    <lineage>
        <taxon>Bacteria</taxon>
        <taxon>Pseudomonadati</taxon>
        <taxon>Bacteroidota</taxon>
        <taxon>Chitinophagia</taxon>
        <taxon>Chitinophagales</taxon>
        <taxon>Chitinophagaceae</taxon>
        <taxon>Hanamia</taxon>
    </lineage>
</organism>
<feature type="domain" description="SnoaL-like" evidence="1">
    <location>
        <begin position="13"/>
        <end position="117"/>
    </location>
</feature>
<dbReference type="RefSeq" id="WP_123120340.1">
    <property type="nucleotide sequence ID" value="NZ_RJJR01000005.1"/>
</dbReference>
<evidence type="ECO:0000259" key="1">
    <source>
        <dbReference type="Pfam" id="PF12680"/>
    </source>
</evidence>
<gene>
    <name evidence="2" type="ORF">EFY79_08880</name>
</gene>
<reference evidence="2 3" key="1">
    <citation type="submission" date="2018-11" db="EMBL/GenBank/DDBJ databases">
        <title>Draft genome sequence of Ferruginibacter sp. BO-59.</title>
        <authorList>
            <person name="Im W.T."/>
        </authorList>
    </citation>
    <scope>NUCLEOTIDE SEQUENCE [LARGE SCALE GENOMIC DNA]</scope>
    <source>
        <strain evidence="2 3">BO-59</strain>
    </source>
</reference>
<dbReference type="EMBL" id="RJJR01000005">
    <property type="protein sequence ID" value="RNI37498.1"/>
    <property type="molecule type" value="Genomic_DNA"/>
</dbReference>
<dbReference type="OrthoDB" id="333383at2"/>
<dbReference type="InterPro" id="IPR037401">
    <property type="entry name" value="SnoaL-like"/>
</dbReference>
<dbReference type="InterPro" id="IPR032710">
    <property type="entry name" value="NTF2-like_dom_sf"/>
</dbReference>
<sequence>MNLSRTEMSNRFEEWLKAWNDYNLDGVMKFIHDEIIFDNWNGRIISGKINLEESWAIWFAHHGNFKFTKDDISIDEEEQKMTFSWELKWPSFEKKFAGKPEKRRGVDILYLKEGKIYKKNTYSKTVIDIDGKKVLLNAV</sequence>